<keyword evidence="2" id="KW-1003">Cell membrane</keyword>
<gene>
    <name evidence="9" type="ORF">COEU31_07530</name>
</gene>
<keyword evidence="5 7" id="KW-0472">Membrane</keyword>
<evidence type="ECO:0000259" key="8">
    <source>
        <dbReference type="Pfam" id="PF02687"/>
    </source>
</evidence>
<sequence>MFKFLSHKLLNKKWLNACLLLGIILLVAVASCNPMFKNGALDMLMSSKFDAAMVEQNKYPATIGRSGSCAVDDYADADAVLGRIGKYEDMWNYYMEIDALQKQTSLSLQAGYTQSNLNHRTSFNMTYMPQIEDHVNITYGTSLEDAKTEDGVYPCIISQRNLDKYGLVVGEVFSIDTGLSDAVDSQGNPMKYQIVGVFEEKDYSDSFWYDQLADLDSEVYVKKDDFNDMIGKYGFLTIYYVDHVMLDYSQITHKNAMDTLYYLQSFEKSDKYFEQNFSSVLIDYKGDARTIGIIIWVLELPILVLLLAFIYMVSSQILEMEDGEIAMLKSRGTSTKQVLGIYLGQSAILSVIAIVIGIPIGYLLCKLAASTDSFLQFGFKDTHFYGVDPWMIVYSLAAAVIAILFVTLPVFKYAKNSIVEQKSRTGKVNYRPFWEKFFVDVILVTLSIYLLYNYNKQKSTIALDILAGSRPDPVIFLNSSLFIFAVGLLVLRLIKYLIRLIYRIGRKRWSPAVYASFLQITRTVKKQGFISVFLVMTIAMGMFNSNMARTINKNKTQRIDYNLGTDLVVQEQWTRGTYIDKDKKTHWYYTEQDFERFTKLEDSLCDKVTRVIYDDNAVIKAGGEELAGSVLMGINTKEFGETARLQSGLNKEHWYNYLNDLATVSNGVIISSNLAKKYNIKVGDSINYARYSPIASKEKEEIASPSGTVCAIVDAFPGFQQYVYEKDSEGEMQEVERYLVVANYAYVVGAFSQTPYQVWMHLKDGVDYKDVLQALSDEDVNIVQYESVDKDVSEMQESPLVLITNGLFSLSFIIAIILCTVGFLIYWITSIKQRELLFGIYRAMGMSMLEINKMLINEQIFSSVLASLAGYGVGAAATTLFVKLVAVVYLPESHNIAISIAVDPYDIIKLTAVVVFMFVVCFVVIRTILKKMNITQALKLGED</sequence>
<protein>
    <recommendedName>
        <fullName evidence="8">ABC3 transporter permease C-terminal domain-containing protein</fullName>
    </recommendedName>
</protein>
<feature type="transmembrane region" description="Helical" evidence="7">
    <location>
        <begin position="807"/>
        <end position="828"/>
    </location>
</feature>
<feature type="transmembrane region" description="Helical" evidence="7">
    <location>
        <begin position="339"/>
        <end position="364"/>
    </location>
</feature>
<keyword evidence="4 7" id="KW-1133">Transmembrane helix</keyword>
<feature type="transmembrane region" description="Helical" evidence="7">
    <location>
        <begin position="910"/>
        <end position="929"/>
    </location>
</feature>
<reference evidence="9" key="1">
    <citation type="submission" date="2020-06" db="EMBL/GenBank/DDBJ databases">
        <title>Characterization of fructooligosaccharide metabolism and fructooligosaccharide-degrading enzymes in human commensal butyrate producers.</title>
        <authorList>
            <person name="Tanno H."/>
            <person name="Fujii T."/>
            <person name="Hirano K."/>
            <person name="Maeno S."/>
            <person name="Tonozuka T."/>
            <person name="Sakamoto M."/>
            <person name="Ohkuma M."/>
            <person name="Tochio T."/>
            <person name="Endo A."/>
        </authorList>
    </citation>
    <scope>NUCLEOTIDE SEQUENCE</scope>
    <source>
        <strain evidence="9">JCM 31265</strain>
    </source>
</reference>
<feature type="transmembrane region" description="Helical" evidence="7">
    <location>
        <begin position="433"/>
        <end position="454"/>
    </location>
</feature>
<proteinExistence type="inferred from homology"/>
<dbReference type="InterPro" id="IPR003838">
    <property type="entry name" value="ABC3_permease_C"/>
</dbReference>
<evidence type="ECO:0000256" key="2">
    <source>
        <dbReference type="ARBA" id="ARBA00022475"/>
    </source>
</evidence>
<dbReference type="EMBL" id="BLYL01000003">
    <property type="protein sequence ID" value="GFO93707.1"/>
    <property type="molecule type" value="Genomic_DNA"/>
</dbReference>
<dbReference type="PANTHER" id="PTHR30572">
    <property type="entry name" value="MEMBRANE COMPONENT OF TRANSPORTER-RELATED"/>
    <property type="match status" value="1"/>
</dbReference>
<evidence type="ECO:0000256" key="6">
    <source>
        <dbReference type="ARBA" id="ARBA00038076"/>
    </source>
</evidence>
<evidence type="ECO:0000313" key="9">
    <source>
        <dbReference type="EMBL" id="GFO93707.1"/>
    </source>
</evidence>
<evidence type="ECO:0000313" key="10">
    <source>
        <dbReference type="Proteomes" id="UP000660047"/>
    </source>
</evidence>
<dbReference type="PROSITE" id="PS51257">
    <property type="entry name" value="PROKAR_LIPOPROTEIN"/>
    <property type="match status" value="1"/>
</dbReference>
<name>A0AAI9NXM2_9FIRM</name>
<dbReference type="PANTHER" id="PTHR30572:SF4">
    <property type="entry name" value="ABC TRANSPORTER PERMEASE YTRF"/>
    <property type="match status" value="1"/>
</dbReference>
<accession>A0AAI9NXM2</accession>
<dbReference type="GO" id="GO:0022857">
    <property type="term" value="F:transmembrane transporter activity"/>
    <property type="evidence" value="ECO:0007669"/>
    <property type="project" value="TreeGrafter"/>
</dbReference>
<feature type="domain" description="ABC3 transporter permease C-terminal" evidence="8">
    <location>
        <begin position="302"/>
        <end position="415"/>
    </location>
</feature>
<feature type="transmembrane region" description="Helical" evidence="7">
    <location>
        <begin position="391"/>
        <end position="412"/>
    </location>
</feature>
<comment type="caution">
    <text evidence="9">The sequence shown here is derived from an EMBL/GenBank/DDBJ whole genome shotgun (WGS) entry which is preliminary data.</text>
</comment>
<dbReference type="Pfam" id="PF02687">
    <property type="entry name" value="FtsX"/>
    <property type="match status" value="2"/>
</dbReference>
<dbReference type="GO" id="GO:0005886">
    <property type="term" value="C:plasma membrane"/>
    <property type="evidence" value="ECO:0007669"/>
    <property type="project" value="UniProtKB-SubCell"/>
</dbReference>
<keyword evidence="3 7" id="KW-0812">Transmembrane</keyword>
<evidence type="ECO:0000256" key="7">
    <source>
        <dbReference type="SAM" id="Phobius"/>
    </source>
</evidence>
<evidence type="ECO:0000256" key="3">
    <source>
        <dbReference type="ARBA" id="ARBA00022692"/>
    </source>
</evidence>
<feature type="transmembrane region" description="Helical" evidence="7">
    <location>
        <begin position="474"/>
        <end position="498"/>
    </location>
</feature>
<feature type="transmembrane region" description="Helical" evidence="7">
    <location>
        <begin position="528"/>
        <end position="548"/>
    </location>
</feature>
<dbReference type="Proteomes" id="UP000660047">
    <property type="component" value="Unassembled WGS sequence"/>
</dbReference>
<dbReference type="AlphaFoldDB" id="A0AAI9NXM2"/>
<comment type="subcellular location">
    <subcellularLocation>
        <location evidence="1">Cell membrane</location>
        <topology evidence="1">Multi-pass membrane protein</topology>
    </subcellularLocation>
</comment>
<organism evidence="9 10">
    <name type="scientific">Coprococcus eutactus</name>
    <dbReference type="NCBI Taxonomy" id="33043"/>
    <lineage>
        <taxon>Bacteria</taxon>
        <taxon>Bacillati</taxon>
        <taxon>Bacillota</taxon>
        <taxon>Clostridia</taxon>
        <taxon>Lachnospirales</taxon>
        <taxon>Lachnospiraceae</taxon>
        <taxon>Coprococcus</taxon>
    </lineage>
</organism>
<evidence type="ECO:0000256" key="1">
    <source>
        <dbReference type="ARBA" id="ARBA00004651"/>
    </source>
</evidence>
<dbReference type="InterPro" id="IPR050250">
    <property type="entry name" value="Macrolide_Exporter_MacB"/>
</dbReference>
<comment type="similarity">
    <text evidence="6">Belongs to the ABC-4 integral membrane protein family.</text>
</comment>
<dbReference type="RefSeq" id="WP_055223333.1">
    <property type="nucleotide sequence ID" value="NZ_BLYL01000003.1"/>
</dbReference>
<feature type="domain" description="ABC3 transporter permease C-terminal" evidence="8">
    <location>
        <begin position="812"/>
        <end position="932"/>
    </location>
</feature>
<feature type="transmembrane region" description="Helical" evidence="7">
    <location>
        <begin position="293"/>
        <end position="318"/>
    </location>
</feature>
<feature type="transmembrane region" description="Helical" evidence="7">
    <location>
        <begin position="864"/>
        <end position="890"/>
    </location>
</feature>
<evidence type="ECO:0000256" key="4">
    <source>
        <dbReference type="ARBA" id="ARBA00022989"/>
    </source>
</evidence>
<evidence type="ECO:0000256" key="5">
    <source>
        <dbReference type="ARBA" id="ARBA00023136"/>
    </source>
</evidence>